<organism evidence="2 3">
    <name type="scientific">Cucurbita argyrosperma subsp. sororia</name>
    <dbReference type="NCBI Taxonomy" id="37648"/>
    <lineage>
        <taxon>Eukaryota</taxon>
        <taxon>Viridiplantae</taxon>
        <taxon>Streptophyta</taxon>
        <taxon>Embryophyta</taxon>
        <taxon>Tracheophyta</taxon>
        <taxon>Spermatophyta</taxon>
        <taxon>Magnoliopsida</taxon>
        <taxon>eudicotyledons</taxon>
        <taxon>Gunneridae</taxon>
        <taxon>Pentapetalae</taxon>
        <taxon>rosids</taxon>
        <taxon>fabids</taxon>
        <taxon>Cucurbitales</taxon>
        <taxon>Cucurbitaceae</taxon>
        <taxon>Cucurbiteae</taxon>
        <taxon>Cucurbita</taxon>
    </lineage>
</organism>
<dbReference type="Proteomes" id="UP000685013">
    <property type="component" value="Chromosome 14"/>
</dbReference>
<accession>A0AAV6MJ42</accession>
<evidence type="ECO:0000313" key="3">
    <source>
        <dbReference type="Proteomes" id="UP000685013"/>
    </source>
</evidence>
<dbReference type="AlphaFoldDB" id="A0AAV6MJ42"/>
<protein>
    <submittedName>
        <fullName evidence="2">F-box protein SKIP19</fullName>
    </submittedName>
</protein>
<feature type="compositionally biased region" description="Low complexity" evidence="1">
    <location>
        <begin position="12"/>
        <end position="25"/>
    </location>
</feature>
<reference evidence="2 3" key="1">
    <citation type="journal article" date="2021" name="Hortic Res">
        <title>The domestication of Cucurbita argyrosperma as revealed by the genome of its wild relative.</title>
        <authorList>
            <person name="Barrera-Redondo J."/>
            <person name="Sanchez-de la Vega G."/>
            <person name="Aguirre-Liguori J.A."/>
            <person name="Castellanos-Morales G."/>
            <person name="Gutierrez-Guerrero Y.T."/>
            <person name="Aguirre-Dugua X."/>
            <person name="Aguirre-Planter E."/>
            <person name="Tenaillon M.I."/>
            <person name="Lira-Saade R."/>
            <person name="Eguiarte L.E."/>
        </authorList>
    </citation>
    <scope>NUCLEOTIDE SEQUENCE [LARGE SCALE GENOMIC DNA]</scope>
    <source>
        <strain evidence="2">JBR-2021</strain>
    </source>
</reference>
<feature type="region of interest" description="Disordered" evidence="1">
    <location>
        <begin position="1"/>
        <end position="26"/>
    </location>
</feature>
<name>A0AAV6MJ42_9ROSI</name>
<keyword evidence="3" id="KW-1185">Reference proteome</keyword>
<gene>
    <name evidence="2" type="primary">SKIP19</name>
    <name evidence="2" type="ORF">SDJN03_21463</name>
</gene>
<proteinExistence type="predicted"/>
<feature type="non-terminal residue" evidence="2">
    <location>
        <position position="1"/>
    </location>
</feature>
<dbReference type="EMBL" id="JAGKQH010000014">
    <property type="protein sequence ID" value="KAG6581461.1"/>
    <property type="molecule type" value="Genomic_DNA"/>
</dbReference>
<evidence type="ECO:0000313" key="2">
    <source>
        <dbReference type="EMBL" id="KAG6581461.1"/>
    </source>
</evidence>
<dbReference type="CDD" id="cd22164">
    <property type="entry name" value="F-box_AtSKIP19-like"/>
    <property type="match status" value="1"/>
</dbReference>
<comment type="caution">
    <text evidence="2">The sequence shown here is derived from an EMBL/GenBank/DDBJ whole genome shotgun (WGS) entry which is preliminary data.</text>
</comment>
<sequence>MSSSQFPQGPVSIVSTPMESSPSSEEVARNWLESPADIMPMILLKLGAIDILSNVLNVCSSWRKICKDDLEIICIDAVDVNLLISILSSSTPMTFSSISLGAQIDLENSLFCVPLTSQVRESVAILPIFCENLGNCWMVLPFPEIS</sequence>
<evidence type="ECO:0000256" key="1">
    <source>
        <dbReference type="SAM" id="MobiDB-lite"/>
    </source>
</evidence>